<dbReference type="InterPro" id="IPR011048">
    <property type="entry name" value="Haem_d1_sf"/>
</dbReference>
<dbReference type="GO" id="GO:0016788">
    <property type="term" value="F:hydrolase activity, acting on ester bonds"/>
    <property type="evidence" value="ECO:0007669"/>
    <property type="project" value="InterPro"/>
</dbReference>
<evidence type="ECO:0000256" key="2">
    <source>
        <dbReference type="SAM" id="SignalP"/>
    </source>
</evidence>
<accession>A0A5J5IAK4</accession>
<dbReference type="Pfam" id="PF04185">
    <property type="entry name" value="Phosphoesterase"/>
    <property type="match status" value="1"/>
</dbReference>
<name>A0A5J5IAK4_9BACT</name>
<dbReference type="Gene3D" id="2.130.10.10">
    <property type="entry name" value="YVTN repeat-like/Quinoprotein amine dehydrogenase"/>
    <property type="match status" value="2"/>
</dbReference>
<dbReference type="InterPro" id="IPR007312">
    <property type="entry name" value="Phosphoesterase"/>
</dbReference>
<dbReference type="SUPFAM" id="SSF53649">
    <property type="entry name" value="Alkaline phosphatase-like"/>
    <property type="match status" value="1"/>
</dbReference>
<protein>
    <submittedName>
        <fullName evidence="3">Bifunctional YncE family protein/alkaline phosphatase family protein</fullName>
    </submittedName>
</protein>
<proteinExistence type="predicted"/>
<dbReference type="AlphaFoldDB" id="A0A5J5IAK4"/>
<organism evidence="3 4">
    <name type="scientific">Ginsengibacter hankyongi</name>
    <dbReference type="NCBI Taxonomy" id="2607284"/>
    <lineage>
        <taxon>Bacteria</taxon>
        <taxon>Pseudomonadati</taxon>
        <taxon>Bacteroidota</taxon>
        <taxon>Chitinophagia</taxon>
        <taxon>Chitinophagales</taxon>
        <taxon>Chitinophagaceae</taxon>
        <taxon>Ginsengibacter</taxon>
    </lineage>
</organism>
<evidence type="ECO:0000313" key="4">
    <source>
        <dbReference type="Proteomes" id="UP000326903"/>
    </source>
</evidence>
<sequence length="855" mass="94097">MNYLKFNTARFIIILISLSVFSSVSVAQKKNTFGNKQVGPQPDGSILVPSNQLIRPAGLQVNIHGRPVDLALSPDGKLLFVKNMSSLDLVRVDDKTILQSLPYKHSGASFTGICLSTNGRRVFVTNATNRIDIATVDDNNSMHWSDSIMLPKPAIGGYPVPGGIAFDETANKIYVTLSRSNSLAVVTANDPKEIIQIPVGIAPYGVILVTPHKAYVSNWGGRRPHKAESTYNTSGSQVLVDPKTGIANDGTISVIDLDRNTEEKSIEVGLHPAGMVLSPSHDKLYVACANSDLISVIDTKSDLIIDTISVHFQKDIPFGSAPNALTISPDGKYLFVANGTENALCVIQTGSPARILGLIPTAWYPGSVLMDSTGSTLYVANVKGIGSRNQKTNSSGFNSHDHEGTISIIPVPGKKALADMTQIVHRNNSYVQMLAKTKLRTNGARVKVPVPVSPNQTSVFKHVVYIIKENRTYDQVLGDMPRANGDSSLVEFGKHISPNHHSLAASFVLMDNFNCSGVLSADGHQWTDEAYVTDYLEKSFGDFTRSYPYDGDDALAYASSGFIWDNVLAHGLTFRDYGEFVKTIIEPEGATFPAIYKDLQSGQNKIRIHAKANLEQLDPYICPDYAGFTTTVPDASRVKAFLKELKGYEKNNDLPNFIIMELPNDHTSGTRPGWPTPQAAVADNDLALGRIVDAISHSKFWKETCIFVTEDDPQAGLDHVDGHRTVDFVISPYTKRRKVLSTYYSQINMVRTMENILGLPPMNQLDLTAEPMLDCFTSQPDFTPYNFVKNNIPLDRLNPSLDNLLGAQLYWAKKSLEQDLDDADRIDDDVFNRIIWHAVKGYDRPYPVIKGREEK</sequence>
<dbReference type="Gene3D" id="3.40.720.10">
    <property type="entry name" value="Alkaline Phosphatase, subunit A"/>
    <property type="match status" value="1"/>
</dbReference>
<keyword evidence="1" id="KW-0378">Hydrolase</keyword>
<dbReference type="PANTHER" id="PTHR47197">
    <property type="entry name" value="PROTEIN NIRF"/>
    <property type="match status" value="1"/>
</dbReference>
<feature type="chain" id="PRO_5023926381" evidence="2">
    <location>
        <begin position="23"/>
        <end position="855"/>
    </location>
</feature>
<gene>
    <name evidence="3" type="ORF">FW778_22455</name>
</gene>
<dbReference type="InterPro" id="IPR017850">
    <property type="entry name" value="Alkaline_phosphatase_core_sf"/>
</dbReference>
<dbReference type="SUPFAM" id="SSF51004">
    <property type="entry name" value="C-terminal (heme d1) domain of cytochrome cd1-nitrite reductase"/>
    <property type="match status" value="1"/>
</dbReference>
<keyword evidence="2" id="KW-0732">Signal</keyword>
<dbReference type="InterPro" id="IPR051200">
    <property type="entry name" value="Host-pathogen_enzymatic-act"/>
</dbReference>
<dbReference type="Proteomes" id="UP000326903">
    <property type="component" value="Unassembled WGS sequence"/>
</dbReference>
<comment type="caution">
    <text evidence="3">The sequence shown here is derived from an EMBL/GenBank/DDBJ whole genome shotgun (WGS) entry which is preliminary data.</text>
</comment>
<evidence type="ECO:0000313" key="3">
    <source>
        <dbReference type="EMBL" id="KAA9034445.1"/>
    </source>
</evidence>
<reference evidence="3 4" key="1">
    <citation type="submission" date="2019-09" db="EMBL/GenBank/DDBJ databases">
        <title>Draft genome sequence of Ginsengibacter sp. BR5-29.</title>
        <authorList>
            <person name="Im W.-T."/>
        </authorList>
    </citation>
    <scope>NUCLEOTIDE SEQUENCE [LARGE SCALE GENOMIC DNA]</scope>
    <source>
        <strain evidence="3 4">BR5-29</strain>
    </source>
</reference>
<evidence type="ECO:0000256" key="1">
    <source>
        <dbReference type="ARBA" id="ARBA00022801"/>
    </source>
</evidence>
<dbReference type="EMBL" id="VYQF01000015">
    <property type="protein sequence ID" value="KAA9034445.1"/>
    <property type="molecule type" value="Genomic_DNA"/>
</dbReference>
<keyword evidence="4" id="KW-1185">Reference proteome</keyword>
<dbReference type="InterPro" id="IPR015943">
    <property type="entry name" value="WD40/YVTN_repeat-like_dom_sf"/>
</dbReference>
<dbReference type="RefSeq" id="WP_150417152.1">
    <property type="nucleotide sequence ID" value="NZ_VYQF01000015.1"/>
</dbReference>
<feature type="signal peptide" evidence="2">
    <location>
        <begin position="1"/>
        <end position="22"/>
    </location>
</feature>
<dbReference type="PANTHER" id="PTHR47197:SF3">
    <property type="entry name" value="DIHYDRO-HEME D1 DEHYDROGENASE"/>
    <property type="match status" value="1"/>
</dbReference>